<dbReference type="Proteomes" id="UP000283946">
    <property type="component" value="Chromosome"/>
</dbReference>
<name>A0AAD1AF49_9MICO</name>
<organism evidence="2 3">
    <name type="scientific">Rathayibacter iranicus</name>
    <dbReference type="NCBI Taxonomy" id="59737"/>
    <lineage>
        <taxon>Bacteria</taxon>
        <taxon>Bacillati</taxon>
        <taxon>Actinomycetota</taxon>
        <taxon>Actinomycetes</taxon>
        <taxon>Micrococcales</taxon>
        <taxon>Microbacteriaceae</taxon>
        <taxon>Rathayibacter</taxon>
    </lineage>
</organism>
<gene>
    <name evidence="2" type="ORF">C7V51_10645</name>
</gene>
<evidence type="ECO:0000313" key="2">
    <source>
        <dbReference type="EMBL" id="AZZ56287.1"/>
    </source>
</evidence>
<sequence length="191" mass="21700">MLVYRVFPYDPAARLGESGHPDFVYQPAQGASRLDNPASYTTRYFGHTPEVAVGESFGDLATWSDDMFETPWLPLGRRVLGVFEISDETPLLELDDAANLVERALRPTQVVTRVRAVSQAWALSIFREERHGARRWAGVRWWSYQRPHWTVFGLWNVEDGAVQHRLVEAQTLSRTHPAVVSAQASLGKTWH</sequence>
<protein>
    <recommendedName>
        <fullName evidence="1">RES domain-containing protein</fullName>
    </recommendedName>
</protein>
<dbReference type="EMBL" id="CP028130">
    <property type="protein sequence ID" value="AZZ56287.1"/>
    <property type="molecule type" value="Genomic_DNA"/>
</dbReference>
<dbReference type="InterPro" id="IPR014914">
    <property type="entry name" value="RES_dom"/>
</dbReference>
<dbReference type="Pfam" id="PF08808">
    <property type="entry name" value="RES"/>
    <property type="match status" value="1"/>
</dbReference>
<proteinExistence type="predicted"/>
<dbReference type="AlphaFoldDB" id="A0AAD1AF49"/>
<evidence type="ECO:0000259" key="1">
    <source>
        <dbReference type="Pfam" id="PF08808"/>
    </source>
</evidence>
<accession>A0AAD1AF49</accession>
<feature type="domain" description="RES" evidence="1">
    <location>
        <begin position="19"/>
        <end position="165"/>
    </location>
</feature>
<evidence type="ECO:0000313" key="3">
    <source>
        <dbReference type="Proteomes" id="UP000283946"/>
    </source>
</evidence>
<dbReference type="KEGG" id="ria:C7V51_10645"/>
<reference evidence="2 3" key="1">
    <citation type="submission" date="2018-03" db="EMBL/GenBank/DDBJ databases">
        <title>Bacteriophage NCPPB3778 and a type I-E CRISPR drive the evolution of the US Biological Select Agent, Rathayibacter toxicus.</title>
        <authorList>
            <person name="Davis E.W.II."/>
            <person name="Tabima J.F."/>
            <person name="Weisberg A.J."/>
            <person name="Dantas Lopes L."/>
            <person name="Wiseman M.S."/>
            <person name="Wiseman M.S."/>
            <person name="Pupko T."/>
            <person name="Belcher M.S."/>
            <person name="Sechler A.J."/>
            <person name="Tancos M.A."/>
            <person name="Schroeder B.K."/>
            <person name="Murray T.D."/>
            <person name="Luster D.G."/>
            <person name="Schneider W.L."/>
            <person name="Rogers E."/>
            <person name="Andreote F.D."/>
            <person name="Grunwald N.J."/>
            <person name="Putnam M.L."/>
            <person name="Chang J.H."/>
        </authorList>
    </citation>
    <scope>NUCLEOTIDE SEQUENCE [LARGE SCALE GENOMIC DNA]</scope>
    <source>
        <strain evidence="2 3">NCCPB 2253</strain>
    </source>
</reference>